<feature type="domain" description="Anti-sigma K factor RskA C-terminal" evidence="2">
    <location>
        <begin position="97"/>
        <end position="222"/>
    </location>
</feature>
<proteinExistence type="predicted"/>
<dbReference type="GO" id="GO:0016989">
    <property type="term" value="F:sigma factor antagonist activity"/>
    <property type="evidence" value="ECO:0007669"/>
    <property type="project" value="TreeGrafter"/>
</dbReference>
<keyword evidence="1" id="KW-0812">Transmembrane</keyword>
<dbReference type="PANTHER" id="PTHR37461">
    <property type="entry name" value="ANTI-SIGMA-K FACTOR RSKA"/>
    <property type="match status" value="1"/>
</dbReference>
<name>A0A848QNL0_9SPHN</name>
<dbReference type="Proteomes" id="UP000561181">
    <property type="component" value="Unassembled WGS sequence"/>
</dbReference>
<sequence>MTDKDRLAAEHALRLLEGEELITARGLMASDPAFAAAVADWEEKLAPLYDGASGTVPPPAVWARIEAELARPARSAASANVVALQRRVRRWQIASVLSAAAAVALAFFAFPGTKPAPAEPTAPLMANIPIADTPLRLAVTYLPERSEMLVSASGLTADGVHDHELWLVTPDDGAKSLGVVVPGEQRRVAVDAALTRHINDGAQMVLTREPLGGAPKGQDAGPVVAQGTFVQI</sequence>
<evidence type="ECO:0000259" key="2">
    <source>
        <dbReference type="Pfam" id="PF10099"/>
    </source>
</evidence>
<accession>A0A848QNL0</accession>
<dbReference type="PANTHER" id="PTHR37461:SF1">
    <property type="entry name" value="ANTI-SIGMA-K FACTOR RSKA"/>
    <property type="match status" value="1"/>
</dbReference>
<dbReference type="AlphaFoldDB" id="A0A848QNL0"/>
<feature type="transmembrane region" description="Helical" evidence="1">
    <location>
        <begin position="93"/>
        <end position="110"/>
    </location>
</feature>
<dbReference type="GO" id="GO:0006417">
    <property type="term" value="P:regulation of translation"/>
    <property type="evidence" value="ECO:0007669"/>
    <property type="project" value="TreeGrafter"/>
</dbReference>
<evidence type="ECO:0000313" key="3">
    <source>
        <dbReference type="EMBL" id="NMW30688.1"/>
    </source>
</evidence>
<keyword evidence="4" id="KW-1185">Reference proteome</keyword>
<dbReference type="EMBL" id="JABCRE010000002">
    <property type="protein sequence ID" value="NMW30688.1"/>
    <property type="molecule type" value="Genomic_DNA"/>
</dbReference>
<evidence type="ECO:0000256" key="1">
    <source>
        <dbReference type="SAM" id="Phobius"/>
    </source>
</evidence>
<dbReference type="Pfam" id="PF10099">
    <property type="entry name" value="RskA_C"/>
    <property type="match status" value="1"/>
</dbReference>
<protein>
    <recommendedName>
        <fullName evidence="2">Anti-sigma K factor RskA C-terminal domain-containing protein</fullName>
    </recommendedName>
</protein>
<dbReference type="InterPro" id="IPR051474">
    <property type="entry name" value="Anti-sigma-K/W_factor"/>
</dbReference>
<dbReference type="GO" id="GO:0005886">
    <property type="term" value="C:plasma membrane"/>
    <property type="evidence" value="ECO:0007669"/>
    <property type="project" value="InterPro"/>
</dbReference>
<keyword evidence="1" id="KW-0472">Membrane</keyword>
<dbReference type="InterPro" id="IPR018764">
    <property type="entry name" value="RskA_C"/>
</dbReference>
<comment type="caution">
    <text evidence="3">The sequence shown here is derived from an EMBL/GenBank/DDBJ whole genome shotgun (WGS) entry which is preliminary data.</text>
</comment>
<evidence type="ECO:0000313" key="4">
    <source>
        <dbReference type="Proteomes" id="UP000561181"/>
    </source>
</evidence>
<gene>
    <name evidence="3" type="ORF">HKD42_01275</name>
</gene>
<keyword evidence="1" id="KW-1133">Transmembrane helix</keyword>
<reference evidence="3 4" key="1">
    <citation type="submission" date="2020-04" db="EMBL/GenBank/DDBJ databases">
        <authorList>
            <person name="Liu A."/>
        </authorList>
    </citation>
    <scope>NUCLEOTIDE SEQUENCE [LARGE SCALE GENOMIC DNA]</scope>
    <source>
        <strain evidence="3 4">RZ02</strain>
    </source>
</reference>
<organism evidence="3 4">
    <name type="scientific">Pontixanthobacter rizhaonensis</name>
    <dbReference type="NCBI Taxonomy" id="2730337"/>
    <lineage>
        <taxon>Bacteria</taxon>
        <taxon>Pseudomonadati</taxon>
        <taxon>Pseudomonadota</taxon>
        <taxon>Alphaproteobacteria</taxon>
        <taxon>Sphingomonadales</taxon>
        <taxon>Erythrobacteraceae</taxon>
        <taxon>Pontixanthobacter</taxon>
    </lineage>
</organism>